<accession>A0A0H5RCM6</accession>
<feature type="region of interest" description="Disordered" evidence="1">
    <location>
        <begin position="1"/>
        <end position="26"/>
    </location>
</feature>
<sequence>MGKPTFKKTERRETVSSNDEENHEDQLRHITSIQRAILDKSDIDDSNSGRGRDGSGIIFLSYRHSQILVESRFGMIRWIKQAESFSTNRSQTQLFPDSEFGEIRIDRLHFELCC</sequence>
<organism evidence="2">
    <name type="scientific">Spongospora subterranea</name>
    <dbReference type="NCBI Taxonomy" id="70186"/>
    <lineage>
        <taxon>Eukaryota</taxon>
        <taxon>Sar</taxon>
        <taxon>Rhizaria</taxon>
        <taxon>Endomyxa</taxon>
        <taxon>Phytomyxea</taxon>
        <taxon>Plasmodiophorida</taxon>
        <taxon>Plasmodiophoridae</taxon>
        <taxon>Spongospora</taxon>
    </lineage>
</organism>
<dbReference type="AlphaFoldDB" id="A0A0H5RCM6"/>
<protein>
    <submittedName>
        <fullName evidence="2">Uncharacterized protein</fullName>
    </submittedName>
</protein>
<dbReference type="EMBL" id="HACM01005822">
    <property type="protein sequence ID" value="CRZ06264.1"/>
    <property type="molecule type" value="Transcribed_RNA"/>
</dbReference>
<evidence type="ECO:0000256" key="1">
    <source>
        <dbReference type="SAM" id="MobiDB-lite"/>
    </source>
</evidence>
<name>A0A0H5RCM6_9EUKA</name>
<evidence type="ECO:0000313" key="2">
    <source>
        <dbReference type="EMBL" id="CRZ06264.1"/>
    </source>
</evidence>
<proteinExistence type="predicted"/>
<reference evidence="2" key="1">
    <citation type="submission" date="2015-04" db="EMBL/GenBank/DDBJ databases">
        <title>The genome sequence of the plant pathogenic Rhizarian Plasmodiophora brassicae reveals insights in its biotrophic life cycle and the origin of chitin synthesis.</title>
        <authorList>
            <person name="Schwelm A."/>
            <person name="Fogelqvist J."/>
            <person name="Knaust A."/>
            <person name="Julke S."/>
            <person name="Lilja T."/>
            <person name="Dhandapani V."/>
            <person name="Bonilla-Rosso G."/>
            <person name="Karlsson M."/>
            <person name="Shevchenko A."/>
            <person name="Choi S.R."/>
            <person name="Kim H.G."/>
            <person name="Park J.Y."/>
            <person name="Lim Y.P."/>
            <person name="Ludwig-Muller J."/>
            <person name="Dixelius C."/>
        </authorList>
    </citation>
    <scope>NUCLEOTIDE SEQUENCE</scope>
    <source>
        <tissue evidence="2">Potato root galls</tissue>
    </source>
</reference>